<evidence type="ECO:0000259" key="2">
    <source>
        <dbReference type="SMART" id="SM00343"/>
    </source>
</evidence>
<sequence length="918" mass="102767">MPRLGKPRAGNCLPQLGSVVGGAVAARILFKLAWVLKLLTSTSFQNTLVSLFFLFQTENLKKCLHLLLKKGLAGIGGSPKSVKKLRSGDLLLETNSSVQTKSFLLAKSFLNNPVTVTLHRTLNSCRGVISDNELMKSTEEEILEGLSSQGVTAVKRIFMKNGTTLVATKHVILTFNTTKLPSTVKAGYIYCKTRLYIPNPIRCFKCQRFGHSKTACRGRQTCCKCASLDHLTSDCQSAELLCANCKQPHSTDSKDCPQWKKEKQIQEVRTKQNLSCYEAKKLLFPEQNSMSYSNALKSSTSQPSQTDERLTKVIVPPLIKLKPVKPNVLRVKNVSTTKTSTESPSTSSAAQSKFKKHFQNAKQAKASDQWELIKESKAAKKARLLAERRGHVLQSLSRSRSLTREDFLKNPKSKLDEHVDSDLVLSVHPSDDDMSTSDLEDSSPAAANSYPWVSFFSLCVSLFMTSLVSWNCRGLKTKISDLKDIINTYRPACIALQETHFKTTDNIKVKHYSVLNKNYDSDRASGGVALLIAKDIPSSPLQLNTSLQAIASRIHTISLITICSLYLPPNQQINQTDLNELIYQLPDPFILLGDFNGHSSIWGSSDSNSRCVQIEQLLTDHNLCILNSDQQTYFHQPTKTFHSIDLAICSPSIYPFFDLAIDNSLHNSDHFPLTLSDNRNNHFDSNRPERYVFAAANWTRFARLAAITTHMIENSSIDEAVYAITKIMNDAANSAIPKAHNSGRKQNKPWWNQDCQMALNRQDKAWSIFRRYPTTSNLTAFKMARAEFRRIRRRSERASWINYISAITYSTSSYKSWQKVKKASGASISNSISVLHINSLTISPPKNIANSITSTISDTSSSRNYTSTFLNHKSEVEKQTLDFSSQSYLQYNSNFSFQEFQSCLSTVHKSSPGPDNIS</sequence>
<protein>
    <recommendedName>
        <fullName evidence="2">CCHC-type domain-containing protein</fullName>
    </recommendedName>
</protein>
<dbReference type="SUPFAM" id="SSF57756">
    <property type="entry name" value="Retrovirus zinc finger-like domains"/>
    <property type="match status" value="1"/>
</dbReference>
<dbReference type="EMBL" id="BGPR01034147">
    <property type="protein sequence ID" value="GBO08395.1"/>
    <property type="molecule type" value="Genomic_DNA"/>
</dbReference>
<dbReference type="GO" id="GO:0003676">
    <property type="term" value="F:nucleic acid binding"/>
    <property type="evidence" value="ECO:0007669"/>
    <property type="project" value="InterPro"/>
</dbReference>
<evidence type="ECO:0000256" key="1">
    <source>
        <dbReference type="SAM" id="MobiDB-lite"/>
    </source>
</evidence>
<dbReference type="GO" id="GO:0008270">
    <property type="term" value="F:zinc ion binding"/>
    <property type="evidence" value="ECO:0007669"/>
    <property type="project" value="InterPro"/>
</dbReference>
<feature type="compositionally biased region" description="Acidic residues" evidence="1">
    <location>
        <begin position="432"/>
        <end position="441"/>
    </location>
</feature>
<dbReference type="SMART" id="SM00343">
    <property type="entry name" value="ZnF_C2HC"/>
    <property type="match status" value="3"/>
</dbReference>
<dbReference type="Gene3D" id="3.60.10.10">
    <property type="entry name" value="Endonuclease/exonuclease/phosphatase"/>
    <property type="match status" value="1"/>
</dbReference>
<dbReference type="InterPro" id="IPR005135">
    <property type="entry name" value="Endo/exonuclease/phosphatase"/>
</dbReference>
<reference evidence="3 4" key="1">
    <citation type="journal article" date="2019" name="Sci. Rep.">
        <title>Orb-weaving spider Araneus ventricosus genome elucidates the spidroin gene catalogue.</title>
        <authorList>
            <person name="Kono N."/>
            <person name="Nakamura H."/>
            <person name="Ohtoshi R."/>
            <person name="Moran D.A.P."/>
            <person name="Shinohara A."/>
            <person name="Yoshida Y."/>
            <person name="Fujiwara M."/>
            <person name="Mori M."/>
            <person name="Tomita M."/>
            <person name="Arakawa K."/>
        </authorList>
    </citation>
    <scope>NUCLEOTIDE SEQUENCE [LARGE SCALE GENOMIC DNA]</scope>
</reference>
<feature type="domain" description="CCHC-type" evidence="2">
    <location>
        <begin position="241"/>
        <end position="258"/>
    </location>
</feature>
<dbReference type="InterPro" id="IPR036691">
    <property type="entry name" value="Endo/exonu/phosph_ase_sf"/>
</dbReference>
<dbReference type="OrthoDB" id="6513510at2759"/>
<organism evidence="3 4">
    <name type="scientific">Araneus ventricosus</name>
    <name type="common">Orbweaver spider</name>
    <name type="synonym">Epeira ventricosa</name>
    <dbReference type="NCBI Taxonomy" id="182803"/>
    <lineage>
        <taxon>Eukaryota</taxon>
        <taxon>Metazoa</taxon>
        <taxon>Ecdysozoa</taxon>
        <taxon>Arthropoda</taxon>
        <taxon>Chelicerata</taxon>
        <taxon>Arachnida</taxon>
        <taxon>Araneae</taxon>
        <taxon>Araneomorphae</taxon>
        <taxon>Entelegynae</taxon>
        <taxon>Araneoidea</taxon>
        <taxon>Araneidae</taxon>
        <taxon>Araneus</taxon>
    </lineage>
</organism>
<feature type="compositionally biased region" description="Low complexity" evidence="1">
    <location>
        <begin position="334"/>
        <end position="348"/>
    </location>
</feature>
<evidence type="ECO:0000313" key="3">
    <source>
        <dbReference type="EMBL" id="GBO08395.1"/>
    </source>
</evidence>
<dbReference type="InterPro" id="IPR036875">
    <property type="entry name" value="Znf_CCHC_sf"/>
</dbReference>
<feature type="domain" description="CCHC-type" evidence="2">
    <location>
        <begin position="202"/>
        <end position="218"/>
    </location>
</feature>
<dbReference type="Pfam" id="PF14529">
    <property type="entry name" value="Exo_endo_phos_2"/>
    <property type="match status" value="1"/>
</dbReference>
<dbReference type="GO" id="GO:0003824">
    <property type="term" value="F:catalytic activity"/>
    <property type="evidence" value="ECO:0007669"/>
    <property type="project" value="InterPro"/>
</dbReference>
<keyword evidence="4" id="KW-1185">Reference proteome</keyword>
<dbReference type="PANTHER" id="PTHR33273:SF4">
    <property type="entry name" value="ENDONUCLEASE_EXONUCLEASE_PHOSPHATASE DOMAIN-CONTAINING PROTEIN"/>
    <property type="match status" value="1"/>
</dbReference>
<evidence type="ECO:0000313" key="4">
    <source>
        <dbReference type="Proteomes" id="UP000499080"/>
    </source>
</evidence>
<comment type="caution">
    <text evidence="3">The sequence shown here is derived from an EMBL/GenBank/DDBJ whole genome shotgun (WGS) entry which is preliminary data.</text>
</comment>
<dbReference type="AlphaFoldDB" id="A0A4Y2U5Z0"/>
<name>A0A4Y2U5Z0_ARAVE</name>
<dbReference type="Proteomes" id="UP000499080">
    <property type="component" value="Unassembled WGS sequence"/>
</dbReference>
<gene>
    <name evidence="3" type="ORF">AVEN_171604_1</name>
</gene>
<feature type="region of interest" description="Disordered" evidence="1">
    <location>
        <begin position="334"/>
        <end position="360"/>
    </location>
</feature>
<dbReference type="InterPro" id="IPR001878">
    <property type="entry name" value="Znf_CCHC"/>
</dbReference>
<accession>A0A4Y2U5Z0</accession>
<dbReference type="SUPFAM" id="SSF56219">
    <property type="entry name" value="DNase I-like"/>
    <property type="match status" value="1"/>
</dbReference>
<feature type="domain" description="CCHC-type" evidence="2">
    <location>
        <begin position="221"/>
        <end position="237"/>
    </location>
</feature>
<proteinExistence type="predicted"/>
<dbReference type="PANTHER" id="PTHR33273">
    <property type="entry name" value="DOMAIN-CONTAINING PROTEIN, PUTATIVE-RELATED"/>
    <property type="match status" value="1"/>
</dbReference>
<feature type="region of interest" description="Disordered" evidence="1">
    <location>
        <begin position="426"/>
        <end position="445"/>
    </location>
</feature>